<evidence type="ECO:0000256" key="1">
    <source>
        <dbReference type="SAM" id="MobiDB-lite"/>
    </source>
</evidence>
<proteinExistence type="predicted"/>
<dbReference type="EMBL" id="BJMD01000011">
    <property type="protein sequence ID" value="GEB19340.1"/>
    <property type="molecule type" value="Genomic_DNA"/>
</dbReference>
<feature type="region of interest" description="Disordered" evidence="1">
    <location>
        <begin position="1"/>
        <end position="55"/>
    </location>
</feature>
<name>A0A4Y3NBW4_PAEAU</name>
<dbReference type="Proteomes" id="UP000317715">
    <property type="component" value="Unassembled WGS sequence"/>
</dbReference>
<accession>A0A4Y3NBW4</accession>
<dbReference type="AlphaFoldDB" id="A0A4Y3NBW4"/>
<evidence type="ECO:0000313" key="3">
    <source>
        <dbReference type="Proteomes" id="UP000317715"/>
    </source>
</evidence>
<feature type="compositionally biased region" description="Basic residues" evidence="1">
    <location>
        <begin position="36"/>
        <end position="48"/>
    </location>
</feature>
<keyword evidence="3" id="KW-1185">Reference proteome</keyword>
<feature type="compositionally biased region" description="Polar residues" evidence="1">
    <location>
        <begin position="26"/>
        <end position="35"/>
    </location>
</feature>
<organism evidence="2 3">
    <name type="scientific">Paenarthrobacter aurescens</name>
    <name type="common">Arthrobacter aurescens</name>
    <dbReference type="NCBI Taxonomy" id="43663"/>
    <lineage>
        <taxon>Bacteria</taxon>
        <taxon>Bacillati</taxon>
        <taxon>Actinomycetota</taxon>
        <taxon>Actinomycetes</taxon>
        <taxon>Micrococcales</taxon>
        <taxon>Micrococcaceae</taxon>
        <taxon>Paenarthrobacter</taxon>
    </lineage>
</organism>
<evidence type="ECO:0000313" key="2">
    <source>
        <dbReference type="EMBL" id="GEB19340.1"/>
    </source>
</evidence>
<comment type="caution">
    <text evidence="2">The sequence shown here is derived from an EMBL/GenBank/DDBJ whole genome shotgun (WGS) entry which is preliminary data.</text>
</comment>
<sequence length="185" mass="19584">MRLASRIMPRVASTDRRNPKFAAMPGSSSKRTTAARQRKVRDRPRRPPMRATRPTAPMTAALRTLGSGPTMTTKAVSPHAAKTPANGRLILRHLANRMKPPNTKLQFAPLTAVRWVIPVVLISASRLSGSALVSPVTIPGIKPAGSGGSQAAASTNCLLTSKAECRTSKSDAMTTGAEDAARRPA</sequence>
<protein>
    <submittedName>
        <fullName evidence="2">Uncharacterized protein</fullName>
    </submittedName>
</protein>
<reference evidence="2 3" key="1">
    <citation type="submission" date="2019-06" db="EMBL/GenBank/DDBJ databases">
        <title>Whole genome shotgun sequence of Paenarthrobacter aurescens NBRC 12136.</title>
        <authorList>
            <person name="Hosoyama A."/>
            <person name="Uohara A."/>
            <person name="Ohji S."/>
            <person name="Ichikawa N."/>
        </authorList>
    </citation>
    <scope>NUCLEOTIDE SEQUENCE [LARGE SCALE GENOMIC DNA]</scope>
    <source>
        <strain evidence="2 3">NBRC 12136</strain>
    </source>
</reference>
<feature type="region of interest" description="Disordered" evidence="1">
    <location>
        <begin position="164"/>
        <end position="185"/>
    </location>
</feature>
<gene>
    <name evidence="2" type="ORF">AAU01_20950</name>
</gene>